<sequence length="195" mass="22361">MMLRAIFIMLMFSSIQLFAQEETNYTPTKHQVSLSYYGEFVTHPGFRIGYLTPISQKTKVKNETNVVDKSWVVGGYFTYYKHKMNHDGLLFTGEIGRQRISKSGFISSINFEMGYMLAVLDGEVYTPTENGFEKGAKADSYFTFGLNLGLGWDFEKKMNLPISAMVVPHFYFQAPYNTAVTARTALEVKFLYHLR</sequence>
<keyword evidence="3" id="KW-1185">Reference proteome</keyword>
<comment type="caution">
    <text evidence="2">The sequence shown here is derived from an EMBL/GenBank/DDBJ whole genome shotgun (WGS) entry which is preliminary data.</text>
</comment>
<evidence type="ECO:0000256" key="1">
    <source>
        <dbReference type="SAM" id="SignalP"/>
    </source>
</evidence>
<proteinExistence type="predicted"/>
<feature type="signal peptide" evidence="1">
    <location>
        <begin position="1"/>
        <end position="19"/>
    </location>
</feature>
<protein>
    <recommendedName>
        <fullName evidence="4">Outer membrane protein beta-barrel domain-containing protein</fullName>
    </recommendedName>
</protein>
<organism evidence="2 3">
    <name type="scientific">Flammeovirga agarivorans</name>
    <dbReference type="NCBI Taxonomy" id="2726742"/>
    <lineage>
        <taxon>Bacteria</taxon>
        <taxon>Pseudomonadati</taxon>
        <taxon>Bacteroidota</taxon>
        <taxon>Cytophagia</taxon>
        <taxon>Cytophagales</taxon>
        <taxon>Flammeovirgaceae</taxon>
        <taxon>Flammeovirga</taxon>
    </lineage>
</organism>
<dbReference type="RefSeq" id="WP_168882378.1">
    <property type="nucleotide sequence ID" value="NZ_JABAIL010000003.1"/>
</dbReference>
<evidence type="ECO:0000313" key="3">
    <source>
        <dbReference type="Proteomes" id="UP000585050"/>
    </source>
</evidence>
<feature type="chain" id="PRO_5030562904" description="Outer membrane protein beta-barrel domain-containing protein" evidence="1">
    <location>
        <begin position="20"/>
        <end position="195"/>
    </location>
</feature>
<dbReference type="Proteomes" id="UP000585050">
    <property type="component" value="Unassembled WGS sequence"/>
</dbReference>
<gene>
    <name evidence="2" type="ORF">HGP29_10620</name>
</gene>
<name>A0A7X8SK79_9BACT</name>
<evidence type="ECO:0000313" key="2">
    <source>
        <dbReference type="EMBL" id="NLR91662.1"/>
    </source>
</evidence>
<reference evidence="2 3" key="1">
    <citation type="submission" date="2020-04" db="EMBL/GenBank/DDBJ databases">
        <title>Flammeovirga sp. SR4, a novel species isolated from seawater.</title>
        <authorList>
            <person name="Wang X."/>
        </authorList>
    </citation>
    <scope>NUCLEOTIDE SEQUENCE [LARGE SCALE GENOMIC DNA]</scope>
    <source>
        <strain evidence="2 3">SR4</strain>
    </source>
</reference>
<dbReference type="EMBL" id="JABAIL010000003">
    <property type="protein sequence ID" value="NLR91662.1"/>
    <property type="molecule type" value="Genomic_DNA"/>
</dbReference>
<dbReference type="AlphaFoldDB" id="A0A7X8SK79"/>
<keyword evidence="1" id="KW-0732">Signal</keyword>
<evidence type="ECO:0008006" key="4">
    <source>
        <dbReference type="Google" id="ProtNLM"/>
    </source>
</evidence>
<accession>A0A7X8SK79</accession>